<protein>
    <submittedName>
        <fullName evidence="1">4988_t:CDS:1</fullName>
    </submittedName>
</protein>
<comment type="caution">
    <text evidence="1">The sequence shown here is derived from an EMBL/GenBank/DDBJ whole genome shotgun (WGS) entry which is preliminary data.</text>
</comment>
<dbReference type="Proteomes" id="UP000789920">
    <property type="component" value="Unassembled WGS sequence"/>
</dbReference>
<feature type="non-terminal residue" evidence="1">
    <location>
        <position position="69"/>
    </location>
</feature>
<name>A0ACA9SHR1_9GLOM</name>
<sequence>SLVVVVKWWRISPDCQRFIDRGNTSKTSLIEQYGSGLCNQNTKGTEKIGVSGVSMSEEMDQWLTCCIYK</sequence>
<dbReference type="EMBL" id="CAJVQC010116570">
    <property type="protein sequence ID" value="CAG8837076.1"/>
    <property type="molecule type" value="Genomic_DNA"/>
</dbReference>
<evidence type="ECO:0000313" key="1">
    <source>
        <dbReference type="EMBL" id="CAG8837076.1"/>
    </source>
</evidence>
<proteinExistence type="predicted"/>
<organism evidence="1 2">
    <name type="scientific">Racocetra persica</name>
    <dbReference type="NCBI Taxonomy" id="160502"/>
    <lineage>
        <taxon>Eukaryota</taxon>
        <taxon>Fungi</taxon>
        <taxon>Fungi incertae sedis</taxon>
        <taxon>Mucoromycota</taxon>
        <taxon>Glomeromycotina</taxon>
        <taxon>Glomeromycetes</taxon>
        <taxon>Diversisporales</taxon>
        <taxon>Gigasporaceae</taxon>
        <taxon>Racocetra</taxon>
    </lineage>
</organism>
<evidence type="ECO:0000313" key="2">
    <source>
        <dbReference type="Proteomes" id="UP000789920"/>
    </source>
</evidence>
<feature type="non-terminal residue" evidence="1">
    <location>
        <position position="1"/>
    </location>
</feature>
<gene>
    <name evidence="1" type="ORF">RPERSI_LOCUS30160</name>
</gene>
<reference evidence="1" key="1">
    <citation type="submission" date="2021-06" db="EMBL/GenBank/DDBJ databases">
        <authorList>
            <person name="Kallberg Y."/>
            <person name="Tangrot J."/>
            <person name="Rosling A."/>
        </authorList>
    </citation>
    <scope>NUCLEOTIDE SEQUENCE</scope>
    <source>
        <strain evidence="1">MA461A</strain>
    </source>
</reference>
<accession>A0ACA9SHR1</accession>
<keyword evidence="2" id="KW-1185">Reference proteome</keyword>